<keyword evidence="8" id="KW-1185">Reference proteome</keyword>
<organism evidence="7 8">
    <name type="scientific">Rheinheimera baltica</name>
    <dbReference type="NCBI Taxonomy" id="67576"/>
    <lineage>
        <taxon>Bacteria</taxon>
        <taxon>Pseudomonadati</taxon>
        <taxon>Pseudomonadota</taxon>
        <taxon>Gammaproteobacteria</taxon>
        <taxon>Chromatiales</taxon>
        <taxon>Chromatiaceae</taxon>
        <taxon>Rheinheimera</taxon>
    </lineage>
</organism>
<protein>
    <submittedName>
        <fullName evidence="7">ABC transporter substrate-binding protein</fullName>
    </submittedName>
</protein>
<name>A0ABT9I3V7_9GAMM</name>
<dbReference type="InterPro" id="IPR015168">
    <property type="entry name" value="SsuA/THI5"/>
</dbReference>
<dbReference type="SUPFAM" id="SSF103088">
    <property type="entry name" value="OmpA-like"/>
    <property type="match status" value="1"/>
</dbReference>
<evidence type="ECO:0000256" key="2">
    <source>
        <dbReference type="ARBA" id="ARBA00010742"/>
    </source>
</evidence>
<evidence type="ECO:0000313" key="8">
    <source>
        <dbReference type="Proteomes" id="UP001231109"/>
    </source>
</evidence>
<evidence type="ECO:0000313" key="7">
    <source>
        <dbReference type="EMBL" id="MDP5138070.1"/>
    </source>
</evidence>
<dbReference type="PANTHER" id="PTHR30024">
    <property type="entry name" value="ALIPHATIC SULFONATES-BINDING PROTEIN-RELATED"/>
    <property type="match status" value="1"/>
</dbReference>
<feature type="domain" description="OmpA-like" evidence="6">
    <location>
        <begin position="409"/>
        <end position="557"/>
    </location>
</feature>
<evidence type="ECO:0000256" key="5">
    <source>
        <dbReference type="SAM" id="SignalP"/>
    </source>
</evidence>
<dbReference type="Proteomes" id="UP001231109">
    <property type="component" value="Unassembled WGS sequence"/>
</dbReference>
<dbReference type="Pfam" id="PF09084">
    <property type="entry name" value="NMT1"/>
    <property type="match status" value="1"/>
</dbReference>
<dbReference type="InterPro" id="IPR036737">
    <property type="entry name" value="OmpA-like_sf"/>
</dbReference>
<keyword evidence="3 5" id="KW-0732">Signal</keyword>
<comment type="similarity">
    <text evidence="2">Belongs to the bacterial solute-binding protein SsuA/TauA family.</text>
</comment>
<sequence length="566" mass="61098">MRLLSVMLMALVCVPVFAVDYIQPKPLQEVVKTPVATVKSGQQQLPIISWGADMATIYANGNSQKSTPQSLFAAAGLDFNLAREDVFATQLSNYLSGQTPYLRGTMGMLNMAADLLNKDTRTKPVVIFKLSDSAGGDALVVKDSIRTVADLKGKTIVLQAYGPHVDYLTRILQDAGMSVKDVNLRWVADLTGTNNSPAAALRTKEIDAAFVITPDALALTSNGAVGTGSEDSVKGARILLSTKTANKVIVDVYAVRSDYLQQQPAQVQAFVGTLLKAQEQVATLVAQRNQQKQDYNSFLRASARLLLDAETATADAEGLYQDAALALFNGNKAFFSSSNDLRRFSVIAEESLAGVKALQMATGAMSLTANNWNYELLRTGIGAVKSVESVRFNENAAAAVVSRKQQQGSLAEGELYSFEVYFAPNQNAFSADLYKEAFDKVINLASTYGGALITVEGHTDPMGYLRQKKADENALVLGRVKQSAKNLSFSRAQSVRSEIIAYANTKGLALDSSQFVTVGHGIALPKTGICGDEPCAPKTEQEWRSNMRVVFRIIQVEAEADVFKPL</sequence>
<reference evidence="7 8" key="1">
    <citation type="submission" date="2022-11" db="EMBL/GenBank/DDBJ databases">
        <title>Viruses from the air-sea interface of a natural surface slick.</title>
        <authorList>
            <person name="Rahlff J."/>
            <person name="Holmfeldt K."/>
        </authorList>
    </citation>
    <scope>NUCLEOTIDE SEQUENCE [LARGE SCALE GENOMIC DNA]</scope>
    <source>
        <strain evidence="7 8">SMS4</strain>
    </source>
</reference>
<comment type="caution">
    <text evidence="7">The sequence shown here is derived from an EMBL/GenBank/DDBJ whole genome shotgun (WGS) entry which is preliminary data.</text>
</comment>
<feature type="signal peptide" evidence="5">
    <location>
        <begin position="1"/>
        <end position="18"/>
    </location>
</feature>
<keyword evidence="4" id="KW-0472">Membrane</keyword>
<dbReference type="EMBL" id="JAPJDZ010000091">
    <property type="protein sequence ID" value="MDP5138070.1"/>
    <property type="molecule type" value="Genomic_DNA"/>
</dbReference>
<accession>A0ABT9I3V7</accession>
<comment type="subcellular location">
    <subcellularLocation>
        <location evidence="1">Periplasm</location>
    </subcellularLocation>
</comment>
<feature type="chain" id="PRO_5046234622" evidence="5">
    <location>
        <begin position="19"/>
        <end position="566"/>
    </location>
</feature>
<evidence type="ECO:0000256" key="3">
    <source>
        <dbReference type="ARBA" id="ARBA00022729"/>
    </source>
</evidence>
<dbReference type="PANTHER" id="PTHR30024:SF47">
    <property type="entry name" value="TAURINE-BINDING PERIPLASMIC PROTEIN"/>
    <property type="match status" value="1"/>
</dbReference>
<dbReference type="PROSITE" id="PS51123">
    <property type="entry name" value="OMPA_2"/>
    <property type="match status" value="1"/>
</dbReference>
<dbReference type="InterPro" id="IPR006665">
    <property type="entry name" value="OmpA-like"/>
</dbReference>
<dbReference type="RefSeq" id="WP_037054277.1">
    <property type="nucleotide sequence ID" value="NZ_JAPJDY010000014.1"/>
</dbReference>
<evidence type="ECO:0000256" key="4">
    <source>
        <dbReference type="PROSITE-ProRule" id="PRU00473"/>
    </source>
</evidence>
<dbReference type="SUPFAM" id="SSF53850">
    <property type="entry name" value="Periplasmic binding protein-like II"/>
    <property type="match status" value="1"/>
</dbReference>
<evidence type="ECO:0000256" key="1">
    <source>
        <dbReference type="ARBA" id="ARBA00004418"/>
    </source>
</evidence>
<evidence type="ECO:0000259" key="6">
    <source>
        <dbReference type="PROSITE" id="PS51123"/>
    </source>
</evidence>
<dbReference type="Gene3D" id="3.30.1330.60">
    <property type="entry name" value="OmpA-like domain"/>
    <property type="match status" value="1"/>
</dbReference>
<proteinExistence type="inferred from homology"/>
<gene>
    <name evidence="7" type="ORF">ORJ04_19145</name>
</gene>
<dbReference type="Gene3D" id="3.40.190.10">
    <property type="entry name" value="Periplasmic binding protein-like II"/>
    <property type="match status" value="2"/>
</dbReference>